<dbReference type="GO" id="GO:0043683">
    <property type="term" value="P:type IV pilus assembly"/>
    <property type="evidence" value="ECO:0007669"/>
    <property type="project" value="InterPro"/>
</dbReference>
<dbReference type="NCBIfam" id="TIGR02532">
    <property type="entry name" value="IV_pilin_GFxxxE"/>
    <property type="match status" value="1"/>
</dbReference>
<dbReference type="EMBL" id="VLKN01000007">
    <property type="protein sequence ID" value="TWI00210.1"/>
    <property type="molecule type" value="Genomic_DNA"/>
</dbReference>
<dbReference type="PANTHER" id="PTHR30093:SF47">
    <property type="entry name" value="TYPE IV PILUS NON-CORE MINOR PILIN PILE"/>
    <property type="match status" value="1"/>
</dbReference>
<accession>A0A562KXQ0</accession>
<dbReference type="GO" id="GO:0015627">
    <property type="term" value="C:type II protein secretion system complex"/>
    <property type="evidence" value="ECO:0007669"/>
    <property type="project" value="InterPro"/>
</dbReference>
<gene>
    <name evidence="3" type="ORF">IP90_02756</name>
</gene>
<dbReference type="InterPro" id="IPR012902">
    <property type="entry name" value="N_methyl_site"/>
</dbReference>
<dbReference type="PANTHER" id="PTHR30093">
    <property type="entry name" value="GENERAL SECRETION PATHWAY PROTEIN G"/>
    <property type="match status" value="1"/>
</dbReference>
<dbReference type="InterPro" id="IPR031982">
    <property type="entry name" value="PilE-like"/>
</dbReference>
<dbReference type="InterPro" id="IPR045584">
    <property type="entry name" value="Pilin-like"/>
</dbReference>
<reference evidence="3 4" key="1">
    <citation type="journal article" date="2015" name="Stand. Genomic Sci.">
        <title>Genomic Encyclopedia of Bacterial and Archaeal Type Strains, Phase III: the genomes of soil and plant-associated and newly described type strains.</title>
        <authorList>
            <person name="Whitman W.B."/>
            <person name="Woyke T."/>
            <person name="Klenk H.P."/>
            <person name="Zhou Y."/>
            <person name="Lilburn T.G."/>
            <person name="Beck B.J."/>
            <person name="De Vos P."/>
            <person name="Vandamme P."/>
            <person name="Eisen J.A."/>
            <person name="Garrity G."/>
            <person name="Hugenholtz P."/>
            <person name="Kyrpides N.C."/>
        </authorList>
    </citation>
    <scope>NUCLEOTIDE SEQUENCE [LARGE SCALE GENOMIC DNA]</scope>
    <source>
        <strain evidence="3 4">CGMCC 1.10821</strain>
    </source>
</reference>
<keyword evidence="2" id="KW-0812">Transmembrane</keyword>
<keyword evidence="2" id="KW-1133">Transmembrane helix</keyword>
<organism evidence="3 4">
    <name type="scientific">Luteimonas cucumeris</name>
    <dbReference type="NCBI Taxonomy" id="985012"/>
    <lineage>
        <taxon>Bacteria</taxon>
        <taxon>Pseudomonadati</taxon>
        <taxon>Pseudomonadota</taxon>
        <taxon>Gammaproteobacteria</taxon>
        <taxon>Lysobacterales</taxon>
        <taxon>Lysobacteraceae</taxon>
        <taxon>Luteimonas</taxon>
    </lineage>
</organism>
<evidence type="ECO:0000313" key="3">
    <source>
        <dbReference type="EMBL" id="TWI00210.1"/>
    </source>
</evidence>
<keyword evidence="1" id="KW-0488">Methylation</keyword>
<dbReference type="Pfam" id="PF16732">
    <property type="entry name" value="ComP_DUS"/>
    <property type="match status" value="1"/>
</dbReference>
<dbReference type="GO" id="GO:0015628">
    <property type="term" value="P:protein secretion by the type II secretion system"/>
    <property type="evidence" value="ECO:0007669"/>
    <property type="project" value="InterPro"/>
</dbReference>
<dbReference type="PRINTS" id="PR00813">
    <property type="entry name" value="BCTERIALGSPG"/>
</dbReference>
<keyword evidence="4" id="KW-1185">Reference proteome</keyword>
<keyword evidence="2" id="KW-0472">Membrane</keyword>
<dbReference type="AlphaFoldDB" id="A0A562KXQ0"/>
<dbReference type="Proteomes" id="UP000315167">
    <property type="component" value="Unassembled WGS sequence"/>
</dbReference>
<comment type="caution">
    <text evidence="3">The sequence shown here is derived from an EMBL/GenBank/DDBJ whole genome shotgun (WGS) entry which is preliminary data.</text>
</comment>
<dbReference type="Pfam" id="PF07963">
    <property type="entry name" value="N_methyl"/>
    <property type="match status" value="1"/>
</dbReference>
<protein>
    <submittedName>
        <fullName evidence="3">Type IV pilus assembly protein PilE</fullName>
    </submittedName>
</protein>
<evidence type="ECO:0000256" key="2">
    <source>
        <dbReference type="SAM" id="Phobius"/>
    </source>
</evidence>
<name>A0A562KXQ0_9GAMM</name>
<dbReference type="PROSITE" id="PS00409">
    <property type="entry name" value="PROKAR_NTER_METHYL"/>
    <property type="match status" value="1"/>
</dbReference>
<dbReference type="InterPro" id="IPR000983">
    <property type="entry name" value="Bac_GSPG_pilin"/>
</dbReference>
<sequence length="149" mass="15970">MQAFEATKNCPGVRRNSHARAIRGFTLIELMVVVAVVAILASIALPSYQDSVRKSRRGQAKADLVELAQLLEREHTVRNSYGNDTTDYDIPFNQSPKTGTAHYTIALSNQSANTFTLTATPAGSQANDTCGNLTLNQAGAKTPATGGCW</sequence>
<evidence type="ECO:0000256" key="1">
    <source>
        <dbReference type="ARBA" id="ARBA00022481"/>
    </source>
</evidence>
<dbReference type="SUPFAM" id="SSF54523">
    <property type="entry name" value="Pili subunits"/>
    <property type="match status" value="1"/>
</dbReference>
<dbReference type="Gene3D" id="3.30.700.10">
    <property type="entry name" value="Glycoprotein, Type 4 Pilin"/>
    <property type="match status" value="1"/>
</dbReference>
<proteinExistence type="predicted"/>
<evidence type="ECO:0000313" key="4">
    <source>
        <dbReference type="Proteomes" id="UP000315167"/>
    </source>
</evidence>
<feature type="transmembrane region" description="Helical" evidence="2">
    <location>
        <begin position="21"/>
        <end position="45"/>
    </location>
</feature>